<sequence>MMLFPELIVAVRTELVHAVAETRSLAQKSAHKDLKPKWPKPRH</sequence>
<protein>
    <submittedName>
        <fullName evidence="1">Uncharacterized protein</fullName>
    </submittedName>
</protein>
<reference evidence="1 2" key="1">
    <citation type="journal article" date="2013" name="PLoS ONE">
        <title>Lactobacillus paracasei comparative genomics: towards species pan-genome definition and exploitation of diversity.</title>
        <authorList>
            <person name="Smokvina T."/>
            <person name="Wels M."/>
            <person name="Polka J."/>
            <person name="Chervaux C."/>
            <person name="Brisse S."/>
            <person name="Boekhorst J."/>
            <person name="van Hylckama Vlieg J.E."/>
            <person name="Siezen R.J."/>
        </authorList>
    </citation>
    <scope>NUCLEOTIDE SEQUENCE [LARGE SCALE GENOMIC DNA]</scope>
    <source>
        <strain evidence="1 2">Lpp122</strain>
    </source>
</reference>
<organism evidence="1 2">
    <name type="scientific">Lacticaseibacillus paracasei subsp. paracasei Lpp122</name>
    <dbReference type="NCBI Taxonomy" id="1256218"/>
    <lineage>
        <taxon>Bacteria</taxon>
        <taxon>Bacillati</taxon>
        <taxon>Bacillota</taxon>
        <taxon>Bacilli</taxon>
        <taxon>Lactobacillales</taxon>
        <taxon>Lactobacillaceae</taxon>
        <taxon>Lacticaseibacillus</taxon>
    </lineage>
</organism>
<dbReference type="NCBIfam" id="NF040509">
    <property type="entry name" value="Lacto_palin_RPT"/>
    <property type="match status" value="1"/>
</dbReference>
<proteinExistence type="predicted"/>
<accession>A0A8E0M4Z8</accession>
<dbReference type="AlphaFoldDB" id="A0A8E0M4Z8"/>
<dbReference type="EMBL" id="ANKW01000001">
    <property type="protein sequence ID" value="EPC21764.1"/>
    <property type="molecule type" value="Genomic_DNA"/>
</dbReference>
<evidence type="ECO:0000313" key="2">
    <source>
        <dbReference type="Proteomes" id="UP000014281"/>
    </source>
</evidence>
<name>A0A8E0M4Z8_LACPA</name>
<comment type="caution">
    <text evidence="1">The sequence shown here is derived from an EMBL/GenBank/DDBJ whole genome shotgun (WGS) entry which is preliminary data.</text>
</comment>
<dbReference type="Proteomes" id="UP000014281">
    <property type="component" value="Unassembled WGS sequence"/>
</dbReference>
<evidence type="ECO:0000313" key="1">
    <source>
        <dbReference type="EMBL" id="EPC21764.1"/>
    </source>
</evidence>
<gene>
    <name evidence="1" type="ORF">Lpp122_0144</name>
</gene>